<gene>
    <name evidence="3" type="ORF">BLITH_1000</name>
</gene>
<evidence type="ECO:0000259" key="1">
    <source>
        <dbReference type="Pfam" id="PF00534"/>
    </source>
</evidence>
<protein>
    <submittedName>
        <fullName evidence="3">Glycosyltransferase</fullName>
    </submittedName>
</protein>
<dbReference type="EMBL" id="PEBW01000003">
    <property type="protein sequence ID" value="PTQ52033.1"/>
    <property type="molecule type" value="Genomic_DNA"/>
</dbReference>
<evidence type="ECO:0000259" key="2">
    <source>
        <dbReference type="Pfam" id="PF13439"/>
    </source>
</evidence>
<sequence>MKFLFVSTFPPTACGIATFTSHLRNSMIAALGLAQEDLPVLAVVPPRETVPENTFLRVLPKEDREAYREAAEWVNASDVDVVNVQHEFGIFGGGEGRYLLDFLSRLEKPVITTFHTVFSRRTPPYDAVQEEILARSARAVVMTPTAVRYLVEQYGIPPEKVQVIPHGTPAKPRFSREALRRKWGVSGRKVVLSFGLLSRSKGIDRFLTYLPDVVRGVPELLYLIAGQTHPEVRRREGEAYREELQRLVRELGLEGHVRFVDRFLSDEELVELLAISDVYITHYPGLEQISSGTLAYAVGLGRPVLSTPYTYARDLLARFPDLLLPYGDRAAWSAALERILRDDAYRRGLERRLRAVGRQMRWENVGRAMWELGKALAPGVEVKTSHG</sequence>
<dbReference type="AlphaFoldDB" id="A0A2T5G767"/>
<dbReference type="Proteomes" id="UP000244016">
    <property type="component" value="Unassembled WGS sequence"/>
</dbReference>
<dbReference type="PANTHER" id="PTHR12526:SF572">
    <property type="entry name" value="BLL5144 PROTEIN"/>
    <property type="match status" value="1"/>
</dbReference>
<reference evidence="3 4" key="1">
    <citation type="submission" date="2017-08" db="EMBL/GenBank/DDBJ databases">
        <title>Burning lignite coal seam in the remote Altai Mountains harbors a hydrogen-driven thermophilic microbial community.</title>
        <authorList>
            <person name="Kadnikov V.V."/>
            <person name="Mardanov A.V."/>
            <person name="Ivasenko D."/>
            <person name="Beletsky A.V."/>
            <person name="Karnachuk O.V."/>
            <person name="Ravin N.V."/>
        </authorList>
    </citation>
    <scope>NUCLEOTIDE SEQUENCE [LARGE SCALE GENOMIC DNA]</scope>
    <source>
        <strain evidence="3">AL31</strain>
    </source>
</reference>
<dbReference type="Pfam" id="PF13439">
    <property type="entry name" value="Glyco_transf_4"/>
    <property type="match status" value="1"/>
</dbReference>
<dbReference type="InterPro" id="IPR001296">
    <property type="entry name" value="Glyco_trans_1"/>
</dbReference>
<keyword evidence="3" id="KW-0808">Transferase</keyword>
<dbReference type="Pfam" id="PF00534">
    <property type="entry name" value="Glycos_transf_1"/>
    <property type="match status" value="1"/>
</dbReference>
<proteinExistence type="predicted"/>
<name>A0A2T5G767_9BACL</name>
<comment type="caution">
    <text evidence="3">The sequence shown here is derived from an EMBL/GenBank/DDBJ whole genome shotgun (WGS) entry which is preliminary data.</text>
</comment>
<organism evidence="3 4">
    <name type="scientific">Brockia lithotrophica</name>
    <dbReference type="NCBI Taxonomy" id="933949"/>
    <lineage>
        <taxon>Bacteria</taxon>
        <taxon>Bacillati</taxon>
        <taxon>Bacillota</taxon>
        <taxon>Bacilli</taxon>
        <taxon>Bacillales</taxon>
        <taxon>Bacillales Family X. Incertae Sedis</taxon>
        <taxon>Brockia</taxon>
    </lineage>
</organism>
<dbReference type="PANTHER" id="PTHR12526">
    <property type="entry name" value="GLYCOSYLTRANSFERASE"/>
    <property type="match status" value="1"/>
</dbReference>
<dbReference type="SUPFAM" id="SSF53756">
    <property type="entry name" value="UDP-Glycosyltransferase/glycogen phosphorylase"/>
    <property type="match status" value="1"/>
</dbReference>
<evidence type="ECO:0000313" key="4">
    <source>
        <dbReference type="Proteomes" id="UP000244016"/>
    </source>
</evidence>
<dbReference type="InterPro" id="IPR028098">
    <property type="entry name" value="Glyco_trans_4-like_N"/>
</dbReference>
<evidence type="ECO:0000313" key="3">
    <source>
        <dbReference type="EMBL" id="PTQ52033.1"/>
    </source>
</evidence>
<feature type="domain" description="Glycosyltransferase subfamily 4-like N-terminal" evidence="2">
    <location>
        <begin position="50"/>
        <end position="168"/>
    </location>
</feature>
<feature type="domain" description="Glycosyl transferase family 1" evidence="1">
    <location>
        <begin position="176"/>
        <end position="350"/>
    </location>
</feature>
<dbReference type="Gene3D" id="3.40.50.2000">
    <property type="entry name" value="Glycogen Phosphorylase B"/>
    <property type="match status" value="2"/>
</dbReference>
<dbReference type="GO" id="GO:0016757">
    <property type="term" value="F:glycosyltransferase activity"/>
    <property type="evidence" value="ECO:0007669"/>
    <property type="project" value="InterPro"/>
</dbReference>
<accession>A0A2T5G767</accession>